<dbReference type="Proteomes" id="UP000823588">
    <property type="component" value="Unassembled WGS sequence"/>
</dbReference>
<sequence length="77" mass="8200">MLEVVAFDIETTGFDVTAEVTVVGFAVPLGCRVFVRGDAETDGETDVLVVAFNGEAEAYCAKSEFTVKSLTPTGYDQ</sequence>
<evidence type="ECO:0000313" key="2">
    <source>
        <dbReference type="Proteomes" id="UP000823588"/>
    </source>
</evidence>
<comment type="caution">
    <text evidence="1">The sequence shown here is derived from an EMBL/GenBank/DDBJ whole genome shotgun (WGS) entry which is preliminary data.</text>
</comment>
<name>A0A8T4GHU1_9EURY</name>
<evidence type="ECO:0000313" key="1">
    <source>
        <dbReference type="EMBL" id="MBP1923277.1"/>
    </source>
</evidence>
<organism evidence="1 2">
    <name type="scientific">Halorubrum alkaliphilum</name>
    <dbReference type="NCBI Taxonomy" id="261290"/>
    <lineage>
        <taxon>Archaea</taxon>
        <taxon>Methanobacteriati</taxon>
        <taxon>Methanobacteriota</taxon>
        <taxon>Stenosarchaea group</taxon>
        <taxon>Halobacteria</taxon>
        <taxon>Halobacteriales</taxon>
        <taxon>Haloferacaceae</taxon>
        <taxon>Halorubrum</taxon>
    </lineage>
</organism>
<reference evidence="1" key="1">
    <citation type="submission" date="2021-03" db="EMBL/GenBank/DDBJ databases">
        <title>Genomic Encyclopedia of Type Strains, Phase IV (KMG-IV): sequencing the most valuable type-strain genomes for metagenomic binning, comparative biology and taxonomic classification.</title>
        <authorList>
            <person name="Goeker M."/>
        </authorList>
    </citation>
    <scope>NUCLEOTIDE SEQUENCE</scope>
    <source>
        <strain evidence="1">DSM 23564</strain>
    </source>
</reference>
<dbReference type="RefSeq" id="WP_209486127.1">
    <property type="nucleotide sequence ID" value="NZ_JAGGKQ010000018.1"/>
</dbReference>
<keyword evidence="2" id="KW-1185">Reference proteome</keyword>
<protein>
    <submittedName>
        <fullName evidence="1">Uncharacterized protein YprB with RNaseH-like and TPR domain</fullName>
    </submittedName>
</protein>
<dbReference type="AlphaFoldDB" id="A0A8T4GHU1"/>
<dbReference type="EMBL" id="JAGGKQ010000018">
    <property type="protein sequence ID" value="MBP1923277.1"/>
    <property type="molecule type" value="Genomic_DNA"/>
</dbReference>
<accession>A0A8T4GHU1</accession>
<gene>
    <name evidence="1" type="ORF">J2751_002316</name>
</gene>
<proteinExistence type="predicted"/>